<organism evidence="2 3">
    <name type="scientific">Cryobacterium arcticum</name>
    <dbReference type="NCBI Taxonomy" id="670052"/>
    <lineage>
        <taxon>Bacteria</taxon>
        <taxon>Bacillati</taxon>
        <taxon>Actinomycetota</taxon>
        <taxon>Actinomycetes</taxon>
        <taxon>Micrococcales</taxon>
        <taxon>Microbacteriaceae</taxon>
        <taxon>Cryobacterium</taxon>
    </lineage>
</organism>
<keyword evidence="3" id="KW-1185">Reference proteome</keyword>
<evidence type="ECO:0000313" key="2">
    <source>
        <dbReference type="EMBL" id="PXA65784.1"/>
    </source>
</evidence>
<proteinExistence type="predicted"/>
<name>A0A317ZJZ6_9MICO</name>
<dbReference type="AlphaFoldDB" id="A0A317ZJZ6"/>
<dbReference type="EMBL" id="QHLY01000013">
    <property type="protein sequence ID" value="PXA65784.1"/>
    <property type="molecule type" value="Genomic_DNA"/>
</dbReference>
<comment type="caution">
    <text evidence="2">The sequence shown here is derived from an EMBL/GenBank/DDBJ whole genome shotgun (WGS) entry which is preliminary data.</text>
</comment>
<evidence type="ECO:0000313" key="3">
    <source>
        <dbReference type="Proteomes" id="UP000246722"/>
    </source>
</evidence>
<keyword evidence="1" id="KW-0732">Signal</keyword>
<feature type="chain" id="PRO_5039304245" description="Lipoprotein" evidence="1">
    <location>
        <begin position="19"/>
        <end position="256"/>
    </location>
</feature>
<sequence length="256" mass="26731">MSAVVGAAVAAVVLSGCAASEGGGTPTSPATPIASAVIGDDFLCSGLSVTREAEKTRVPVSAIGEQGRAALAEAVWDDGKPLDLPPEEDWYVATVTDDHVDILRDMAVVEDPYSGGTAPDHQLLSVQWVEDSTNLSPGWYVFRSSRCALTVDLGELGVPEIELQSPPKPSSRQVQLLVTEQKCNSGEDAEGRIEVVDIDETDTLVSLVLGVRPRGGNQNCPSNPATPFTVTLSDPLGERTIVDAGLVDPRALTVAG</sequence>
<dbReference type="RefSeq" id="WP_110128817.1">
    <property type="nucleotide sequence ID" value="NZ_QHLY01000013.1"/>
</dbReference>
<feature type="signal peptide" evidence="1">
    <location>
        <begin position="1"/>
        <end position="18"/>
    </location>
</feature>
<evidence type="ECO:0000256" key="1">
    <source>
        <dbReference type="SAM" id="SignalP"/>
    </source>
</evidence>
<reference evidence="2 3" key="1">
    <citation type="submission" date="2018-05" db="EMBL/GenBank/DDBJ databases">
        <title>Genetic diversity of glacier-inhabiting Cryobacterium bacteria in China and description of Cryobacterium mengkeensis sp. nov. and Arthrobacter glacialis sp. nov.</title>
        <authorList>
            <person name="Liu Q."/>
            <person name="Xin Y.-H."/>
        </authorList>
    </citation>
    <scope>NUCLEOTIDE SEQUENCE [LARGE SCALE GENOMIC DNA]</scope>
    <source>
        <strain evidence="2 3">SK-1</strain>
    </source>
</reference>
<gene>
    <name evidence="2" type="ORF">CTB96_20195</name>
</gene>
<protein>
    <recommendedName>
        <fullName evidence="4">Lipoprotein</fullName>
    </recommendedName>
</protein>
<accession>A0A317ZJZ6</accession>
<evidence type="ECO:0008006" key="4">
    <source>
        <dbReference type="Google" id="ProtNLM"/>
    </source>
</evidence>
<dbReference type="Proteomes" id="UP000246722">
    <property type="component" value="Unassembled WGS sequence"/>
</dbReference>